<reference evidence="2" key="1">
    <citation type="journal article" date="2019" name="bioRxiv">
        <title>The Genome of the Zebra Mussel, Dreissena polymorpha: A Resource for Invasive Species Research.</title>
        <authorList>
            <person name="McCartney M.A."/>
            <person name="Auch B."/>
            <person name="Kono T."/>
            <person name="Mallez S."/>
            <person name="Zhang Y."/>
            <person name="Obille A."/>
            <person name="Becker A."/>
            <person name="Abrahante J.E."/>
            <person name="Garbe J."/>
            <person name="Badalamenti J.P."/>
            <person name="Herman A."/>
            <person name="Mangelson H."/>
            <person name="Liachko I."/>
            <person name="Sullivan S."/>
            <person name="Sone E.D."/>
            <person name="Koren S."/>
            <person name="Silverstein K.A.T."/>
            <person name="Beckman K.B."/>
            <person name="Gohl D.M."/>
        </authorList>
    </citation>
    <scope>NUCLEOTIDE SEQUENCE</scope>
    <source>
        <strain evidence="2">Duluth1</strain>
        <tissue evidence="2">Whole animal</tissue>
    </source>
</reference>
<organism evidence="2 3">
    <name type="scientific">Dreissena polymorpha</name>
    <name type="common">Zebra mussel</name>
    <name type="synonym">Mytilus polymorpha</name>
    <dbReference type="NCBI Taxonomy" id="45954"/>
    <lineage>
        <taxon>Eukaryota</taxon>
        <taxon>Metazoa</taxon>
        <taxon>Spiralia</taxon>
        <taxon>Lophotrochozoa</taxon>
        <taxon>Mollusca</taxon>
        <taxon>Bivalvia</taxon>
        <taxon>Autobranchia</taxon>
        <taxon>Heteroconchia</taxon>
        <taxon>Euheterodonta</taxon>
        <taxon>Imparidentia</taxon>
        <taxon>Neoheterodontei</taxon>
        <taxon>Myida</taxon>
        <taxon>Dreissenoidea</taxon>
        <taxon>Dreissenidae</taxon>
        <taxon>Dreissena</taxon>
    </lineage>
</organism>
<protein>
    <submittedName>
        <fullName evidence="2">Uncharacterized protein</fullName>
    </submittedName>
</protein>
<evidence type="ECO:0000313" key="3">
    <source>
        <dbReference type="Proteomes" id="UP000828390"/>
    </source>
</evidence>
<comment type="caution">
    <text evidence="2">The sequence shown here is derived from an EMBL/GenBank/DDBJ whole genome shotgun (WGS) entry which is preliminary data.</text>
</comment>
<evidence type="ECO:0000313" key="2">
    <source>
        <dbReference type="EMBL" id="KAH3779168.1"/>
    </source>
</evidence>
<keyword evidence="3" id="KW-1185">Reference proteome</keyword>
<gene>
    <name evidence="2" type="ORF">DPMN_180647</name>
</gene>
<accession>A0A9D4EGC5</accession>
<dbReference type="EMBL" id="JAIWYP010000009">
    <property type="protein sequence ID" value="KAH3779168.1"/>
    <property type="molecule type" value="Genomic_DNA"/>
</dbReference>
<evidence type="ECO:0000256" key="1">
    <source>
        <dbReference type="SAM" id="MobiDB-lite"/>
    </source>
</evidence>
<proteinExistence type="predicted"/>
<dbReference type="AlphaFoldDB" id="A0A9D4EGC5"/>
<feature type="region of interest" description="Disordered" evidence="1">
    <location>
        <begin position="1"/>
        <end position="23"/>
    </location>
</feature>
<dbReference type="Proteomes" id="UP000828390">
    <property type="component" value="Unassembled WGS sequence"/>
</dbReference>
<name>A0A9D4EGC5_DREPO</name>
<reference evidence="2" key="2">
    <citation type="submission" date="2020-11" db="EMBL/GenBank/DDBJ databases">
        <authorList>
            <person name="McCartney M.A."/>
            <person name="Auch B."/>
            <person name="Kono T."/>
            <person name="Mallez S."/>
            <person name="Becker A."/>
            <person name="Gohl D.M."/>
            <person name="Silverstein K.A.T."/>
            <person name="Koren S."/>
            <person name="Bechman K.B."/>
            <person name="Herman A."/>
            <person name="Abrahante J.E."/>
            <person name="Garbe J."/>
        </authorList>
    </citation>
    <scope>NUCLEOTIDE SEQUENCE</scope>
    <source>
        <strain evidence="2">Duluth1</strain>
        <tissue evidence="2">Whole animal</tissue>
    </source>
</reference>
<sequence length="81" mass="9230">MISYQKLRTKSASQQSHCTHHPPPIKKCKATEILAEEQAGFRAGRSAVEQIFNCNTFNELSKNFIEQKRSTACCMMAYGRF</sequence>